<evidence type="ECO:0000313" key="2">
    <source>
        <dbReference type="Proteomes" id="UP000036168"/>
    </source>
</evidence>
<proteinExistence type="predicted"/>
<organism evidence="1 2">
    <name type="scientific">Bacillus glycinifermentans</name>
    <dbReference type="NCBI Taxonomy" id="1664069"/>
    <lineage>
        <taxon>Bacteria</taxon>
        <taxon>Bacillati</taxon>
        <taxon>Bacillota</taxon>
        <taxon>Bacilli</taxon>
        <taxon>Bacillales</taxon>
        <taxon>Bacillaceae</taxon>
        <taxon>Bacillus</taxon>
    </lineage>
</organism>
<name>A0A0T6BTQ6_9BACI</name>
<dbReference type="AlphaFoldDB" id="A0A0T6BTQ6"/>
<dbReference type="Proteomes" id="UP000036168">
    <property type="component" value="Unassembled WGS sequence"/>
</dbReference>
<gene>
    <name evidence="1" type="ORF">AB447_210855</name>
</gene>
<dbReference type="EMBL" id="LECW02000004">
    <property type="protein sequence ID" value="KRT95024.1"/>
    <property type="molecule type" value="Genomic_DNA"/>
</dbReference>
<evidence type="ECO:0000313" key="1">
    <source>
        <dbReference type="EMBL" id="KRT95024.1"/>
    </source>
</evidence>
<reference evidence="1 2" key="1">
    <citation type="journal article" date="2015" name="Int. J. Syst. Evol. Microbiol.">
        <title>Bacillus glycinifermentans sp. nov., isolated from fermented soybean paste.</title>
        <authorList>
            <person name="Kim S.J."/>
            <person name="Dunlap C.A."/>
            <person name="Kwon S.W."/>
            <person name="Rooney A.P."/>
        </authorList>
    </citation>
    <scope>NUCLEOTIDE SEQUENCE [LARGE SCALE GENOMIC DNA]</scope>
    <source>
        <strain evidence="1 2">GO-13</strain>
    </source>
</reference>
<protein>
    <submittedName>
        <fullName evidence="1">Uncharacterized protein</fullName>
    </submittedName>
</protein>
<comment type="caution">
    <text evidence="1">The sequence shown here is derived from an EMBL/GenBank/DDBJ whole genome shotgun (WGS) entry which is preliminary data.</text>
</comment>
<sequence>MGSIEKSGLRKTATVKTSRAMRKMLKLSANRKQLRSKEQKERHNRKTIGTIKRFAMYGTDVATYNPTLATIFQKRVQGTV</sequence>
<accession>A0A0T6BTQ6</accession>